<accession>A0A381SER3</accession>
<protein>
    <recommendedName>
        <fullName evidence="3">Zinc-binding metallo-peptidase</fullName>
    </recommendedName>
</protein>
<dbReference type="EMBL" id="UINC01003019">
    <property type="protein sequence ID" value="SVA02572.1"/>
    <property type="molecule type" value="Genomic_DNA"/>
</dbReference>
<sequence>MLSAVRNRRRLGHRFSICGHELPLRSRTDCVKVTLTGRAAIDTSVYFMSNSPPTPSDTRATSPAERRSGRRKSRATAARTQRGPTWTGWTNEKLLKVRMCDLGVSIENTVIEHRIRDLNVELSKRGIIFRPHFWLSDDWFTPDGVAGSALPFYLAHPRLAQLELAQLLEIEGGTKAWCMRILRHETGHAIDNAYRLQRRRIRQKLFGLSSTTYPEYYTPKPYSKSFVLHLDSWYAQSHPDEDFAETFAVWLDPESIWSRRYAGWPALKKLEYMDGLMREIAGKPPLVTKGRTVDPLSNLQQTLGKHYAEKRKRYGLDRPNFYDRDLRRLFSDAPEHIGNLPAAKFLARVRRDARRRVAQWTGEYQYRIDQVLNDMIERCKALNLRLASPEERTKFDFMVLLTVQTMNYLHGGRHRIAL</sequence>
<reference evidence="2" key="1">
    <citation type="submission" date="2018-05" db="EMBL/GenBank/DDBJ databases">
        <authorList>
            <person name="Lanie J.A."/>
            <person name="Ng W.-L."/>
            <person name="Kazmierczak K.M."/>
            <person name="Andrzejewski T.M."/>
            <person name="Davidsen T.M."/>
            <person name="Wayne K.J."/>
            <person name="Tettelin H."/>
            <person name="Glass J.I."/>
            <person name="Rusch D."/>
            <person name="Podicherti R."/>
            <person name="Tsui H.-C.T."/>
            <person name="Winkler M.E."/>
        </authorList>
    </citation>
    <scope>NUCLEOTIDE SEQUENCE</scope>
</reference>
<gene>
    <name evidence="2" type="ORF">METZ01_LOCUS55426</name>
</gene>
<organism evidence="2">
    <name type="scientific">marine metagenome</name>
    <dbReference type="NCBI Taxonomy" id="408172"/>
    <lineage>
        <taxon>unclassified sequences</taxon>
        <taxon>metagenomes</taxon>
        <taxon>ecological metagenomes</taxon>
    </lineage>
</organism>
<proteinExistence type="predicted"/>
<feature type="region of interest" description="Disordered" evidence="1">
    <location>
        <begin position="46"/>
        <end position="83"/>
    </location>
</feature>
<dbReference type="Pfam" id="PF15887">
    <property type="entry name" value="Peptidase_Mx"/>
    <property type="match status" value="1"/>
</dbReference>
<dbReference type="InterPro" id="IPR031321">
    <property type="entry name" value="UCP012641"/>
</dbReference>
<name>A0A381SER3_9ZZZZ</name>
<evidence type="ECO:0008006" key="3">
    <source>
        <dbReference type="Google" id="ProtNLM"/>
    </source>
</evidence>
<dbReference type="Gene3D" id="3.40.390.70">
    <property type="match status" value="1"/>
</dbReference>
<feature type="compositionally biased region" description="Polar residues" evidence="1">
    <location>
        <begin position="46"/>
        <end position="61"/>
    </location>
</feature>
<dbReference type="AlphaFoldDB" id="A0A381SER3"/>
<evidence type="ECO:0000256" key="1">
    <source>
        <dbReference type="SAM" id="MobiDB-lite"/>
    </source>
</evidence>
<evidence type="ECO:0000313" key="2">
    <source>
        <dbReference type="EMBL" id="SVA02572.1"/>
    </source>
</evidence>